<dbReference type="OrthoDB" id="1002344at2759"/>
<evidence type="ECO:0000313" key="3">
    <source>
        <dbReference type="Proteomes" id="UP000593579"/>
    </source>
</evidence>
<gene>
    <name evidence="2" type="ORF">Gogos_009320</name>
</gene>
<proteinExistence type="predicted"/>
<dbReference type="InterPro" id="IPR025558">
    <property type="entry name" value="DUF4283"/>
</dbReference>
<sequence>MADAKGMTVNSSGGTNELWKNKLIGNSADGEKPQKEEEDFELMKGDATNEVIDGIPSITFFERVHQYIAQRMSRTAIVKLLGRRISYLTMPSKLQAIWKTKHPLQILDLETDYFSVKFHENEDYLADLSRGLWIIFVQYLMMYSKSLLKFIRNAIRPVTKIDHNTNVKSMGWFARLVIFVDLGKPLISKVKIDERIQRVEYESFPIVCFDYGRYGHYREVCPHKAGQEVDSMKRRSMCNDLKVSDVRNDDFETSFFVDR</sequence>
<protein>
    <recommendedName>
        <fullName evidence="1">DUF4283 domain-containing protein</fullName>
    </recommendedName>
</protein>
<reference evidence="2 3" key="1">
    <citation type="journal article" date="2019" name="Genome Biol. Evol.">
        <title>Insights into the evolution of the New World diploid cottons (Gossypium, subgenus Houzingenia) based on genome sequencing.</title>
        <authorList>
            <person name="Grover C.E."/>
            <person name="Arick M.A. 2nd"/>
            <person name="Thrash A."/>
            <person name="Conover J.L."/>
            <person name="Sanders W.S."/>
            <person name="Peterson D.G."/>
            <person name="Frelichowski J.E."/>
            <person name="Scheffler J.A."/>
            <person name="Scheffler B.E."/>
            <person name="Wendel J.F."/>
        </authorList>
    </citation>
    <scope>NUCLEOTIDE SEQUENCE [LARGE SCALE GENOMIC DNA]</scope>
    <source>
        <strain evidence="2">5</strain>
        <tissue evidence="2">Leaf</tissue>
    </source>
</reference>
<dbReference type="EMBL" id="JABEZY010000009">
    <property type="protein sequence ID" value="MBA0746837.1"/>
    <property type="molecule type" value="Genomic_DNA"/>
</dbReference>
<organism evidence="2 3">
    <name type="scientific">Gossypium gossypioides</name>
    <name type="common">Mexican cotton</name>
    <name type="synonym">Selera gossypioides</name>
    <dbReference type="NCBI Taxonomy" id="34282"/>
    <lineage>
        <taxon>Eukaryota</taxon>
        <taxon>Viridiplantae</taxon>
        <taxon>Streptophyta</taxon>
        <taxon>Embryophyta</taxon>
        <taxon>Tracheophyta</taxon>
        <taxon>Spermatophyta</taxon>
        <taxon>Magnoliopsida</taxon>
        <taxon>eudicotyledons</taxon>
        <taxon>Gunneridae</taxon>
        <taxon>Pentapetalae</taxon>
        <taxon>rosids</taxon>
        <taxon>malvids</taxon>
        <taxon>Malvales</taxon>
        <taxon>Malvaceae</taxon>
        <taxon>Malvoideae</taxon>
        <taxon>Gossypium</taxon>
    </lineage>
</organism>
<evidence type="ECO:0000259" key="1">
    <source>
        <dbReference type="Pfam" id="PF14111"/>
    </source>
</evidence>
<dbReference type="Proteomes" id="UP000593579">
    <property type="component" value="Unassembled WGS sequence"/>
</dbReference>
<feature type="domain" description="DUF4283" evidence="1">
    <location>
        <begin position="70"/>
        <end position="141"/>
    </location>
</feature>
<keyword evidence="3" id="KW-1185">Reference proteome</keyword>
<dbReference type="PANTHER" id="PTHR31286:SF99">
    <property type="entry name" value="DUF4283 DOMAIN-CONTAINING PROTEIN"/>
    <property type="match status" value="1"/>
</dbReference>
<comment type="caution">
    <text evidence="2">The sequence shown here is derived from an EMBL/GenBank/DDBJ whole genome shotgun (WGS) entry which is preliminary data.</text>
</comment>
<dbReference type="InterPro" id="IPR040256">
    <property type="entry name" value="At4g02000-like"/>
</dbReference>
<dbReference type="PANTHER" id="PTHR31286">
    <property type="entry name" value="GLYCINE-RICH CELL WALL STRUCTURAL PROTEIN 1.8-LIKE"/>
    <property type="match status" value="1"/>
</dbReference>
<name>A0A7J9CEG4_GOSGO</name>
<evidence type="ECO:0000313" key="2">
    <source>
        <dbReference type="EMBL" id="MBA0746837.1"/>
    </source>
</evidence>
<feature type="non-terminal residue" evidence="2">
    <location>
        <position position="259"/>
    </location>
</feature>
<accession>A0A7J9CEG4</accession>
<dbReference type="Pfam" id="PF14111">
    <property type="entry name" value="DUF4283"/>
    <property type="match status" value="1"/>
</dbReference>
<dbReference type="AlphaFoldDB" id="A0A7J9CEG4"/>